<dbReference type="EMBL" id="JAKWBI020000365">
    <property type="protein sequence ID" value="KAJ2895960.1"/>
    <property type="molecule type" value="Genomic_DNA"/>
</dbReference>
<dbReference type="SUPFAM" id="SSF52317">
    <property type="entry name" value="Class I glutamine amidotransferase-like"/>
    <property type="match status" value="1"/>
</dbReference>
<feature type="region of interest" description="Disordered" evidence="1">
    <location>
        <begin position="132"/>
        <end position="155"/>
    </location>
</feature>
<proteinExistence type="predicted"/>
<evidence type="ECO:0000256" key="2">
    <source>
        <dbReference type="SAM" id="Phobius"/>
    </source>
</evidence>
<sequence length="413" mass="44517">MEVKLAQRAAHCKSARKLIGQTEQGLPIAIFNIIFPALLFLTLVNLAQLAVASVNFIELVGEDTGTMHSSVVEEQIQDGLRYRIKRLRDPPSAKTAYILILISLLRRPSFIMVRPTLTLSLITSLAAIAAASPGGRGKDHHKSKDGYDNPGHGGAASTVTVTATVTATVTTTESGTCGLSTPTLKSEGIEYPPVKYGMLLFQAFEILDVYGPLEILNQLSRYHHLELSLISSDEDLSGVTTEPVTAAMNPLNSTVYPLLPPTHSIADPPMDLDVLIIPGGLGTRSPYLNNTVDYVTSVYPNLQHLISVCTGASIAARAGVLEGKRATTNKASWDSVVIYGDNVTWVPEARWVQDGNVWTSSGVSAGIDAVFAFVDEMYGSANATYIANLIEYGRHTDASWDPFAAIWEVETDE</sequence>
<protein>
    <recommendedName>
        <fullName evidence="3">DJ-1/PfpI domain-containing protein</fullName>
    </recommendedName>
</protein>
<keyword evidence="2" id="KW-0812">Transmembrane</keyword>
<accession>A0AAD5RK20</accession>
<dbReference type="PANTHER" id="PTHR43130:SF15">
    <property type="entry name" value="THIJ_PFPI FAMILY PROTEIN (AFU_ORTHOLOGUE AFUA_5G14240)"/>
    <property type="match status" value="1"/>
</dbReference>
<dbReference type="PANTHER" id="PTHR43130">
    <property type="entry name" value="ARAC-FAMILY TRANSCRIPTIONAL REGULATOR"/>
    <property type="match status" value="1"/>
</dbReference>
<evidence type="ECO:0000256" key="1">
    <source>
        <dbReference type="SAM" id="MobiDB-lite"/>
    </source>
</evidence>
<keyword evidence="2" id="KW-0472">Membrane</keyword>
<dbReference type="InterPro" id="IPR029062">
    <property type="entry name" value="Class_I_gatase-like"/>
</dbReference>
<dbReference type="InterPro" id="IPR052158">
    <property type="entry name" value="INH-QAR"/>
</dbReference>
<feature type="transmembrane region" description="Helical" evidence="2">
    <location>
        <begin position="26"/>
        <end position="47"/>
    </location>
</feature>
<evidence type="ECO:0000313" key="4">
    <source>
        <dbReference type="EMBL" id="KAJ2895960.1"/>
    </source>
</evidence>
<dbReference type="Pfam" id="PF01965">
    <property type="entry name" value="DJ-1_PfpI"/>
    <property type="match status" value="1"/>
</dbReference>
<keyword evidence="2" id="KW-1133">Transmembrane helix</keyword>
<dbReference type="Gene3D" id="3.40.50.880">
    <property type="match status" value="1"/>
</dbReference>
<dbReference type="CDD" id="cd03139">
    <property type="entry name" value="GATase1_PfpI_2"/>
    <property type="match status" value="1"/>
</dbReference>
<keyword evidence="5" id="KW-1185">Reference proteome</keyword>
<gene>
    <name evidence="4" type="ORF">MKZ38_006007</name>
</gene>
<comment type="caution">
    <text evidence="4">The sequence shown here is derived from an EMBL/GenBank/DDBJ whole genome shotgun (WGS) entry which is preliminary data.</text>
</comment>
<dbReference type="Proteomes" id="UP001201980">
    <property type="component" value="Unassembled WGS sequence"/>
</dbReference>
<name>A0AAD5RK20_9PEZI</name>
<feature type="domain" description="DJ-1/PfpI" evidence="3">
    <location>
        <begin position="198"/>
        <end position="374"/>
    </location>
</feature>
<dbReference type="InterPro" id="IPR002818">
    <property type="entry name" value="DJ-1/PfpI"/>
</dbReference>
<reference evidence="4" key="1">
    <citation type="submission" date="2022-07" db="EMBL/GenBank/DDBJ databases">
        <title>Draft genome sequence of Zalerion maritima ATCC 34329, a (micro)plastics degrading marine fungus.</title>
        <authorList>
            <person name="Paco A."/>
            <person name="Goncalves M.F.M."/>
            <person name="Rocha-Santos T.A.P."/>
            <person name="Alves A."/>
        </authorList>
    </citation>
    <scope>NUCLEOTIDE SEQUENCE</scope>
    <source>
        <strain evidence="4">ATCC 34329</strain>
    </source>
</reference>
<evidence type="ECO:0000259" key="3">
    <source>
        <dbReference type="Pfam" id="PF01965"/>
    </source>
</evidence>
<dbReference type="AlphaFoldDB" id="A0AAD5RK20"/>
<evidence type="ECO:0000313" key="5">
    <source>
        <dbReference type="Proteomes" id="UP001201980"/>
    </source>
</evidence>
<organism evidence="4 5">
    <name type="scientific">Zalerion maritima</name>
    <dbReference type="NCBI Taxonomy" id="339359"/>
    <lineage>
        <taxon>Eukaryota</taxon>
        <taxon>Fungi</taxon>
        <taxon>Dikarya</taxon>
        <taxon>Ascomycota</taxon>
        <taxon>Pezizomycotina</taxon>
        <taxon>Sordariomycetes</taxon>
        <taxon>Lulworthiomycetidae</taxon>
        <taxon>Lulworthiales</taxon>
        <taxon>Lulworthiaceae</taxon>
        <taxon>Zalerion</taxon>
    </lineage>
</organism>